<evidence type="ECO:0000313" key="1">
    <source>
        <dbReference type="EMBL" id="KAJ2899278.1"/>
    </source>
</evidence>
<name>A0ACC1M7F7_9FUNG</name>
<reference evidence="1" key="1">
    <citation type="submission" date="2022-07" db="EMBL/GenBank/DDBJ databases">
        <title>Phylogenomic reconstructions and comparative analyses of Kickxellomycotina fungi.</title>
        <authorList>
            <person name="Reynolds N.K."/>
            <person name="Stajich J.E."/>
            <person name="Barry K."/>
            <person name="Grigoriev I.V."/>
            <person name="Crous P."/>
            <person name="Smith M.E."/>
        </authorList>
    </citation>
    <scope>NUCLEOTIDE SEQUENCE</scope>
    <source>
        <strain evidence="1">CBS 190363</strain>
    </source>
</reference>
<proteinExistence type="predicted"/>
<gene>
    <name evidence="1" type="ORF">IWW38_001042</name>
</gene>
<accession>A0ACC1M7F7</accession>
<comment type="caution">
    <text evidence="1">The sequence shown here is derived from an EMBL/GenBank/DDBJ whole genome shotgun (WGS) entry which is preliminary data.</text>
</comment>
<keyword evidence="2" id="KW-1185">Reference proteome</keyword>
<protein>
    <submittedName>
        <fullName evidence="1">Uncharacterized protein</fullName>
    </submittedName>
</protein>
<evidence type="ECO:0000313" key="2">
    <source>
        <dbReference type="Proteomes" id="UP001139981"/>
    </source>
</evidence>
<dbReference type="EMBL" id="JANBVB010000031">
    <property type="protein sequence ID" value="KAJ2899278.1"/>
    <property type="molecule type" value="Genomic_DNA"/>
</dbReference>
<organism evidence="1 2">
    <name type="scientific">Coemansia aciculifera</name>
    <dbReference type="NCBI Taxonomy" id="417176"/>
    <lineage>
        <taxon>Eukaryota</taxon>
        <taxon>Fungi</taxon>
        <taxon>Fungi incertae sedis</taxon>
        <taxon>Zoopagomycota</taxon>
        <taxon>Kickxellomycotina</taxon>
        <taxon>Kickxellomycetes</taxon>
        <taxon>Kickxellales</taxon>
        <taxon>Kickxellaceae</taxon>
        <taxon>Coemansia</taxon>
    </lineage>
</organism>
<sequence>MRVYFAILLTAALCLVSLRRQSLSGSGALAAAFVGLSTASNDNLLFTVVLLAFFVSSSYWTKYQARTKAKLDPNYAKASRRGWKQVLCNGGVGAMISLVYQYNFDGRHPEDMSLEERKLVTLLIWGYVGFYSCCTADTWASELGTLSSDWPVLITTLKQVPPGTNGGISKLGVLASFAGGALIGLAADVALWIQYFGAYRSGALPKIPYNMLGSLFGTLGSLIDSLLGATMQASYIVEKRAVSDLSASELRQLKGAAVLIAGRDVLSNNLVNVVASISTMAIAVIIQTIVF</sequence>
<dbReference type="Proteomes" id="UP001139981">
    <property type="component" value="Unassembled WGS sequence"/>
</dbReference>